<sequence length="178" mass="19688">MARAMANVMPIDCSKLRHQQPSNKNSVQSLAARAGLLLKWIPTGQEGRLGNNCNARLGLELFVILSELINGENSGDTINTILESLAKRLGWIHDFLAAFRIVFDGASYSERTVGRLCNGMSVFTLSEHGQEFVTTHKDDIHGINIFLYGWFPESKIRIAIAGVPELQLEAQCVTQNFA</sequence>
<dbReference type="EMBL" id="JH431312">
    <property type="status" value="NOT_ANNOTATED_CDS"/>
    <property type="molecule type" value="Genomic_DNA"/>
</dbReference>
<accession>T1IQL6</accession>
<reference evidence="2" key="1">
    <citation type="submission" date="2011-05" db="EMBL/GenBank/DDBJ databases">
        <authorList>
            <person name="Richards S.R."/>
            <person name="Qu J."/>
            <person name="Jiang H."/>
            <person name="Jhangiani S.N."/>
            <person name="Agravi P."/>
            <person name="Goodspeed R."/>
            <person name="Gross S."/>
            <person name="Mandapat C."/>
            <person name="Jackson L."/>
            <person name="Mathew T."/>
            <person name="Pu L."/>
            <person name="Thornton R."/>
            <person name="Saada N."/>
            <person name="Wilczek-Boney K.B."/>
            <person name="Lee S."/>
            <person name="Kovar C."/>
            <person name="Wu Y."/>
            <person name="Scherer S.E."/>
            <person name="Worley K.C."/>
            <person name="Muzny D.M."/>
            <person name="Gibbs R."/>
        </authorList>
    </citation>
    <scope>NUCLEOTIDE SEQUENCE</scope>
    <source>
        <strain evidence="2">Brora</strain>
    </source>
</reference>
<protein>
    <submittedName>
        <fullName evidence="1">Uncharacterized protein</fullName>
    </submittedName>
</protein>
<dbReference type="AlphaFoldDB" id="T1IQL6"/>
<evidence type="ECO:0000313" key="1">
    <source>
        <dbReference type="EnsemblMetazoa" id="SMAR003337-PA"/>
    </source>
</evidence>
<organism evidence="1 2">
    <name type="scientific">Strigamia maritima</name>
    <name type="common">European centipede</name>
    <name type="synonym">Geophilus maritimus</name>
    <dbReference type="NCBI Taxonomy" id="126957"/>
    <lineage>
        <taxon>Eukaryota</taxon>
        <taxon>Metazoa</taxon>
        <taxon>Ecdysozoa</taxon>
        <taxon>Arthropoda</taxon>
        <taxon>Myriapoda</taxon>
        <taxon>Chilopoda</taxon>
        <taxon>Pleurostigmophora</taxon>
        <taxon>Geophilomorpha</taxon>
        <taxon>Linotaeniidae</taxon>
        <taxon>Strigamia</taxon>
    </lineage>
</organism>
<dbReference type="EnsemblMetazoa" id="SMAR003337-RA">
    <property type="protein sequence ID" value="SMAR003337-PA"/>
    <property type="gene ID" value="SMAR003337"/>
</dbReference>
<dbReference type="Proteomes" id="UP000014500">
    <property type="component" value="Unassembled WGS sequence"/>
</dbReference>
<evidence type="ECO:0000313" key="2">
    <source>
        <dbReference type="Proteomes" id="UP000014500"/>
    </source>
</evidence>
<proteinExistence type="predicted"/>
<dbReference type="HOGENOM" id="CLU_1512492_0_0_1"/>
<keyword evidence="2" id="KW-1185">Reference proteome</keyword>
<reference evidence="1" key="2">
    <citation type="submission" date="2015-02" db="UniProtKB">
        <authorList>
            <consortium name="EnsemblMetazoa"/>
        </authorList>
    </citation>
    <scope>IDENTIFICATION</scope>
</reference>
<name>T1IQL6_STRMM</name>